<dbReference type="GO" id="GO:0000785">
    <property type="term" value="C:chromatin"/>
    <property type="evidence" value="ECO:0007669"/>
    <property type="project" value="TreeGrafter"/>
</dbReference>
<dbReference type="WBParaSite" id="TCNE_0000701401-mRNA-1">
    <property type="protein sequence ID" value="TCNE_0000701401-mRNA-1"/>
    <property type="gene ID" value="TCNE_0000701401"/>
</dbReference>
<feature type="compositionally biased region" description="Basic and acidic residues" evidence="3">
    <location>
        <begin position="591"/>
        <end position="602"/>
    </location>
</feature>
<feature type="region of interest" description="Disordered" evidence="3">
    <location>
        <begin position="248"/>
        <end position="277"/>
    </location>
</feature>
<feature type="domain" description="Bromo" evidence="4">
    <location>
        <begin position="138"/>
        <end position="210"/>
    </location>
</feature>
<keyword evidence="1 2" id="KW-0103">Bromodomain</keyword>
<reference evidence="6 7" key="2">
    <citation type="submission" date="2018-11" db="EMBL/GenBank/DDBJ databases">
        <authorList>
            <consortium name="Pathogen Informatics"/>
        </authorList>
    </citation>
    <scope>NUCLEOTIDE SEQUENCE [LARGE SCALE GENOMIC DNA]</scope>
</reference>
<feature type="compositionally biased region" description="Polar residues" evidence="3">
    <location>
        <begin position="263"/>
        <end position="277"/>
    </location>
</feature>
<gene>
    <name evidence="6" type="ORF">TCNE_LOCUS7014</name>
</gene>
<dbReference type="Pfam" id="PF00439">
    <property type="entry name" value="Bromodomain"/>
    <property type="match status" value="1"/>
</dbReference>
<evidence type="ECO:0000259" key="5">
    <source>
        <dbReference type="PROSITE" id="PS51525"/>
    </source>
</evidence>
<dbReference type="Gene3D" id="1.20.920.10">
    <property type="entry name" value="Bromodomain-like"/>
    <property type="match status" value="1"/>
</dbReference>
<dbReference type="PROSITE" id="PS50014">
    <property type="entry name" value="BROMODOMAIN_2"/>
    <property type="match status" value="1"/>
</dbReference>
<dbReference type="Proteomes" id="UP000050794">
    <property type="component" value="Unassembled WGS sequence"/>
</dbReference>
<organism evidence="7 8">
    <name type="scientific">Toxocara canis</name>
    <name type="common">Canine roundworm</name>
    <dbReference type="NCBI Taxonomy" id="6265"/>
    <lineage>
        <taxon>Eukaryota</taxon>
        <taxon>Metazoa</taxon>
        <taxon>Ecdysozoa</taxon>
        <taxon>Nematoda</taxon>
        <taxon>Chromadorea</taxon>
        <taxon>Rhabditida</taxon>
        <taxon>Spirurina</taxon>
        <taxon>Ascaridomorpha</taxon>
        <taxon>Ascaridoidea</taxon>
        <taxon>Toxocaridae</taxon>
        <taxon>Toxocara</taxon>
    </lineage>
</organism>
<protein>
    <submittedName>
        <fullName evidence="8">Bromo domain-containing protein</fullName>
    </submittedName>
</protein>
<feature type="compositionally biased region" description="Basic and acidic residues" evidence="3">
    <location>
        <begin position="725"/>
        <end position="737"/>
    </location>
</feature>
<feature type="compositionally biased region" description="Low complexity" evidence="3">
    <location>
        <begin position="739"/>
        <end position="760"/>
    </location>
</feature>
<dbReference type="InterPro" id="IPR038336">
    <property type="entry name" value="NET_sf"/>
</dbReference>
<dbReference type="InterPro" id="IPR027353">
    <property type="entry name" value="NET_dom"/>
</dbReference>
<dbReference type="InterPro" id="IPR001487">
    <property type="entry name" value="Bromodomain"/>
</dbReference>
<proteinExistence type="predicted"/>
<reference evidence="8" key="1">
    <citation type="submission" date="2016-06" db="UniProtKB">
        <authorList>
            <consortium name="WormBaseParasite"/>
        </authorList>
    </citation>
    <scope>IDENTIFICATION</scope>
</reference>
<dbReference type="PRINTS" id="PR00503">
    <property type="entry name" value="BROMODOMAIN"/>
</dbReference>
<dbReference type="GO" id="GO:0006355">
    <property type="term" value="P:regulation of DNA-templated transcription"/>
    <property type="evidence" value="ECO:0007669"/>
    <property type="project" value="TreeGrafter"/>
</dbReference>
<feature type="region of interest" description="Disordered" evidence="3">
    <location>
        <begin position="579"/>
        <end position="614"/>
    </location>
</feature>
<name>A0A183UEU4_TOXCA</name>
<evidence type="ECO:0000256" key="1">
    <source>
        <dbReference type="ARBA" id="ARBA00023117"/>
    </source>
</evidence>
<dbReference type="PANTHER" id="PTHR22880">
    <property type="entry name" value="FALZ-RELATED BROMODOMAIN-CONTAINING PROTEINS"/>
    <property type="match status" value="1"/>
</dbReference>
<dbReference type="AlphaFoldDB" id="A0A183UEU4"/>
<sequence>MKSLLQCGTTVFLLWHVDILQQMTAMLYCAWNLILLMSNSAIHHDTIFKCNSAPMECASSTRSSPIENETIASANHNNDLTHKQNNHRAASTNNIWESPPQKAVKGVVQPRVLPPLGKPTRRTNQLDFLADNVLKALMRHEDAWPFLNPVDALKLNIPDYHSVVKRPMDLNTIAKRLDNAYYFSADECMKDFETIFANCYKYNRKGNDVWMMCKNIEAEYRERTRLLPIPEVELARSMAKRRFIEDSRRSVMKKRPHKRDDLPTQSAKMMQSSVSNVQKETETIVSLTSEVPNGGALIVDSANVGSCTHSSPPTRDASPPTSTDTLFQECEAAPFRTLAQACPLESAEKDSADNTNATKEAAERKIVPLDRSEILRALDEDRELNLIQKTVELEIIRVQEKIITLKGYEQDIAALQLRRKEARAEHKPGPALDMSNVPMLQSLVSVPLFVQPPRDAALGSLPPRAVSPARPTETFAVASKSLKRRLSIDGAVMNDLTPQVETPTDMKAPPSTPCEISIQQEAVPAVVLDELMRGNAGKNDAECASVTNLIQRGQTAVNNEAVVADVIERQHTIRCQTTDATRFPKKRSRQSKSEKCKRRQAESTKLSSKSRYGSDDDREVVIMTHEDKRRLSLDINRLPQDKLNTVVSIIKSHEVLSKCDDDEVEFDIETLKPSTLRHLEAFVSCCLKKKPRKPYTPKSQEDVDNRKRELVEKIKGLGGTVSAEYPRRVLGDADHMANDGSALLSESSSSEDSSSGSSSS</sequence>
<accession>A0A183UEU4</accession>
<dbReference type="GO" id="GO:0005634">
    <property type="term" value="C:nucleus"/>
    <property type="evidence" value="ECO:0007669"/>
    <property type="project" value="TreeGrafter"/>
</dbReference>
<evidence type="ECO:0000256" key="3">
    <source>
        <dbReference type="SAM" id="MobiDB-lite"/>
    </source>
</evidence>
<evidence type="ECO:0000313" key="7">
    <source>
        <dbReference type="Proteomes" id="UP000050794"/>
    </source>
</evidence>
<dbReference type="EMBL" id="UYWY01019597">
    <property type="protein sequence ID" value="VDM38335.1"/>
    <property type="molecule type" value="Genomic_DNA"/>
</dbReference>
<dbReference type="SMART" id="SM00297">
    <property type="entry name" value="BROMO"/>
    <property type="match status" value="1"/>
</dbReference>
<feature type="region of interest" description="Disordered" evidence="3">
    <location>
        <begin position="725"/>
        <end position="760"/>
    </location>
</feature>
<dbReference type="Pfam" id="PF17035">
    <property type="entry name" value="BET"/>
    <property type="match status" value="1"/>
</dbReference>
<evidence type="ECO:0000259" key="4">
    <source>
        <dbReference type="PROSITE" id="PS50014"/>
    </source>
</evidence>
<dbReference type="SUPFAM" id="SSF47370">
    <property type="entry name" value="Bromodomain"/>
    <property type="match status" value="1"/>
</dbReference>
<feature type="domain" description="NET" evidence="5">
    <location>
        <begin position="613"/>
        <end position="694"/>
    </location>
</feature>
<dbReference type="Gene3D" id="1.20.1270.220">
    <property type="match status" value="1"/>
</dbReference>
<dbReference type="PROSITE" id="PS00633">
    <property type="entry name" value="BROMODOMAIN_1"/>
    <property type="match status" value="1"/>
</dbReference>
<dbReference type="InterPro" id="IPR050935">
    <property type="entry name" value="Bromo_chromatin_reader"/>
</dbReference>
<dbReference type="PANTHER" id="PTHR22880:SF225">
    <property type="entry name" value="BROMODOMAIN-CONTAINING PROTEIN BET-1-RELATED"/>
    <property type="match status" value="1"/>
</dbReference>
<dbReference type="InterPro" id="IPR018359">
    <property type="entry name" value="Bromodomain_CS"/>
</dbReference>
<evidence type="ECO:0000313" key="6">
    <source>
        <dbReference type="EMBL" id="VDM38335.1"/>
    </source>
</evidence>
<evidence type="ECO:0000256" key="2">
    <source>
        <dbReference type="PROSITE-ProRule" id="PRU00035"/>
    </source>
</evidence>
<dbReference type="GO" id="GO:0006338">
    <property type="term" value="P:chromatin remodeling"/>
    <property type="evidence" value="ECO:0007669"/>
    <property type="project" value="TreeGrafter"/>
</dbReference>
<evidence type="ECO:0000313" key="8">
    <source>
        <dbReference type="WBParaSite" id="TCNE_0000701401-mRNA-1"/>
    </source>
</evidence>
<dbReference type="InterPro" id="IPR036427">
    <property type="entry name" value="Bromodomain-like_sf"/>
</dbReference>
<dbReference type="PROSITE" id="PS51525">
    <property type="entry name" value="NET"/>
    <property type="match status" value="1"/>
</dbReference>
<keyword evidence="7" id="KW-1185">Reference proteome</keyword>